<gene>
    <name evidence="2" type="ORF">CINF_0629</name>
</gene>
<evidence type="ECO:0000313" key="3">
    <source>
        <dbReference type="Proteomes" id="UP000509414"/>
    </source>
</evidence>
<feature type="domain" description="Toprim" evidence="1">
    <location>
        <begin position="209"/>
        <end position="297"/>
    </location>
</feature>
<dbReference type="AlphaFoldDB" id="A0A7H9CHJ6"/>
<dbReference type="EMBL" id="CP049075">
    <property type="protein sequence ID" value="QLI05151.1"/>
    <property type="molecule type" value="Genomic_DNA"/>
</dbReference>
<evidence type="ECO:0000259" key="1">
    <source>
        <dbReference type="PROSITE" id="PS50880"/>
    </source>
</evidence>
<name>A0A7H9CHJ6_9BACT</name>
<dbReference type="CDD" id="cd01029">
    <property type="entry name" value="TOPRIM_primases"/>
    <property type="match status" value="1"/>
</dbReference>
<protein>
    <submittedName>
        <fullName evidence="2">Toprim domain-containing protein</fullName>
    </submittedName>
</protein>
<proteinExistence type="predicted"/>
<dbReference type="Gene3D" id="3.40.1360.10">
    <property type="match status" value="1"/>
</dbReference>
<dbReference type="Pfam" id="PF13155">
    <property type="entry name" value="Toprim_2"/>
    <property type="match status" value="1"/>
</dbReference>
<evidence type="ECO:0000313" key="2">
    <source>
        <dbReference type="EMBL" id="QLI05151.1"/>
    </source>
</evidence>
<dbReference type="InterPro" id="IPR006171">
    <property type="entry name" value="TOPRIM_dom"/>
</dbReference>
<reference evidence="2 3" key="1">
    <citation type="submission" date="2020-02" db="EMBL/GenBank/DDBJ databases">
        <title>Complete genome sequence of the novel Campylobacter species Candidatus Campylobacter infans.</title>
        <authorList>
            <person name="Duim B."/>
            <person name="Zomer A."/>
            <person name="van der Graaf L."/>
            <person name="Wagenaar J."/>
        </authorList>
    </citation>
    <scope>NUCLEOTIDE SEQUENCE [LARGE SCALE GENOMIC DNA]</scope>
    <source>
        <strain evidence="2 3">19S00001</strain>
    </source>
</reference>
<dbReference type="InterPro" id="IPR034154">
    <property type="entry name" value="TOPRIM_DnaG/twinkle"/>
</dbReference>
<dbReference type="RefSeq" id="WP_179975719.1">
    <property type="nucleotide sequence ID" value="NZ_CP049075.1"/>
</dbReference>
<keyword evidence="3" id="KW-1185">Reference proteome</keyword>
<dbReference type="PROSITE" id="PS50880">
    <property type="entry name" value="TOPRIM"/>
    <property type="match status" value="1"/>
</dbReference>
<sequence length="399" mass="46250">MNNLTKIPLNEILANNGYIYDRNKDSQSWRVLKNQNSDKVIVSRSKNGDYLYFNPQDDRDRGNIYNFCRNRGIKPDDLLNGKAISDFKDEIPINAEYSNVFAIKKYKELENIKESNYFTEKRKIDKEFLSLFSGLKTDSYNNIAVPTFIVNQVYDKNLLTQSGFVNYLNNPIKKDKDGKLYDKPIKQLCYGEKGLEILKSKESKKAQIQHIIICESIIDSISLAQIHNYNSKDVLLCATNGQFTKAHNEVLKYLQDECKDANFILGFDNDKAGKEYKEKALQVLSKEKVTIINPILKDFNDDLIISQALHIKPKELSHSAILQEVMKLEKNANYVKEKYDILLPQARDEAFIKTNQKDYPKFQLLKEKASQAINFNFERIEKTFKQVKEISGNFQSRSI</sequence>
<accession>A0A7H9CHJ6</accession>
<organism evidence="2 3">
    <name type="scientific">Candidatus Campylobacter infans</name>
    <dbReference type="NCBI Taxonomy" id="2561898"/>
    <lineage>
        <taxon>Bacteria</taxon>
        <taxon>Pseudomonadati</taxon>
        <taxon>Campylobacterota</taxon>
        <taxon>Epsilonproteobacteria</taxon>
        <taxon>Campylobacterales</taxon>
        <taxon>Campylobacteraceae</taxon>
        <taxon>Campylobacter</taxon>
    </lineage>
</organism>
<dbReference type="KEGG" id="cinf:CINF_0629"/>
<dbReference type="SUPFAM" id="SSF56731">
    <property type="entry name" value="DNA primase core"/>
    <property type="match status" value="1"/>
</dbReference>
<dbReference type="Proteomes" id="UP000509414">
    <property type="component" value="Chromosome"/>
</dbReference>